<feature type="transmembrane region" description="Helical" evidence="1">
    <location>
        <begin position="257"/>
        <end position="276"/>
    </location>
</feature>
<gene>
    <name evidence="3" type="ORF">JMJ56_22670</name>
</gene>
<feature type="transmembrane region" description="Helical" evidence="1">
    <location>
        <begin position="23"/>
        <end position="43"/>
    </location>
</feature>
<name>A0ABS1U827_9PROT</name>
<proteinExistence type="predicted"/>
<keyword evidence="1" id="KW-0472">Membrane</keyword>
<dbReference type="Proteomes" id="UP000660885">
    <property type="component" value="Unassembled WGS sequence"/>
</dbReference>
<feature type="transmembrane region" description="Helical" evidence="1">
    <location>
        <begin position="230"/>
        <end position="251"/>
    </location>
</feature>
<comment type="caution">
    <text evidence="3">The sequence shown here is derived from an EMBL/GenBank/DDBJ whole genome shotgun (WGS) entry which is preliminary data.</text>
</comment>
<dbReference type="RefSeq" id="WP_202834046.1">
    <property type="nucleotide sequence ID" value="NZ_JAETWB010000017.1"/>
</dbReference>
<evidence type="ECO:0000256" key="1">
    <source>
        <dbReference type="SAM" id="Phobius"/>
    </source>
</evidence>
<sequence>MDGGQILSLETLATAAPSRRQRLTACLVCLAFAAATFALLPIASRPLPPMPGFIPAYQSALIAVYALTTYLFFSEYRRARSVPLLILGAGSLYVSLTVFLQILSFPGVFAPERLLGSGPDTTIWLWTFWHLGPPLFALGYAALEGDGRRRPEPRGRSAWLGWLAAGLTVATAAAVALGVTRFVHLLPKSVEGDNYTQLTTSGIGPAVLAVSVIALAVLWRQTRLRTALQLWLAVSLFLLVLDNAVTLPGAARGTVGWLAGRLGALLSGVMLLAVYVRQV</sequence>
<keyword evidence="1" id="KW-1133">Transmembrane helix</keyword>
<evidence type="ECO:0000313" key="3">
    <source>
        <dbReference type="EMBL" id="MBL6080823.1"/>
    </source>
</evidence>
<reference evidence="3 4" key="1">
    <citation type="submission" date="2021-01" db="EMBL/GenBank/DDBJ databases">
        <title>Belnapia mucosa sp. nov. and Belnapia arida sp. nov., isolated from the Tabernas Desert (Almeria, Spain).</title>
        <authorList>
            <person name="Molina-Menor E."/>
            <person name="Vidal-Verdu A."/>
            <person name="Calonge A."/>
            <person name="Satari L."/>
            <person name="Pereto J."/>
            <person name="Porcar M."/>
        </authorList>
    </citation>
    <scope>NUCLEOTIDE SEQUENCE [LARGE SCALE GENOMIC DNA]</scope>
    <source>
        <strain evidence="3 4">T18</strain>
    </source>
</reference>
<feature type="non-terminal residue" evidence="3">
    <location>
        <position position="279"/>
    </location>
</feature>
<keyword evidence="4" id="KW-1185">Reference proteome</keyword>
<accession>A0ABS1U827</accession>
<evidence type="ECO:0000259" key="2">
    <source>
        <dbReference type="Pfam" id="PF17158"/>
    </source>
</evidence>
<feature type="transmembrane region" description="Helical" evidence="1">
    <location>
        <begin position="55"/>
        <end position="73"/>
    </location>
</feature>
<feature type="domain" description="Membrane-associated sensor" evidence="2">
    <location>
        <begin position="50"/>
        <end position="274"/>
    </location>
</feature>
<feature type="transmembrane region" description="Helical" evidence="1">
    <location>
        <begin position="159"/>
        <end position="183"/>
    </location>
</feature>
<dbReference type="InterPro" id="IPR033424">
    <property type="entry name" value="MASE4"/>
</dbReference>
<organism evidence="3 4">
    <name type="scientific">Belnapia arida</name>
    <dbReference type="NCBI Taxonomy" id="2804533"/>
    <lineage>
        <taxon>Bacteria</taxon>
        <taxon>Pseudomonadati</taxon>
        <taxon>Pseudomonadota</taxon>
        <taxon>Alphaproteobacteria</taxon>
        <taxon>Acetobacterales</taxon>
        <taxon>Roseomonadaceae</taxon>
        <taxon>Belnapia</taxon>
    </lineage>
</organism>
<feature type="transmembrane region" description="Helical" evidence="1">
    <location>
        <begin position="123"/>
        <end position="143"/>
    </location>
</feature>
<keyword evidence="1" id="KW-0812">Transmembrane</keyword>
<dbReference type="Pfam" id="PF17158">
    <property type="entry name" value="MASE4"/>
    <property type="match status" value="1"/>
</dbReference>
<evidence type="ECO:0000313" key="4">
    <source>
        <dbReference type="Proteomes" id="UP000660885"/>
    </source>
</evidence>
<feature type="transmembrane region" description="Helical" evidence="1">
    <location>
        <begin position="195"/>
        <end position="218"/>
    </location>
</feature>
<protein>
    <submittedName>
        <fullName evidence="3">MASE4 domain-containing protein</fullName>
    </submittedName>
</protein>
<feature type="transmembrane region" description="Helical" evidence="1">
    <location>
        <begin position="85"/>
        <end position="103"/>
    </location>
</feature>
<dbReference type="EMBL" id="JAETWB010000017">
    <property type="protein sequence ID" value="MBL6080823.1"/>
    <property type="molecule type" value="Genomic_DNA"/>
</dbReference>